<dbReference type="Proteomes" id="UP000646548">
    <property type="component" value="Unassembled WGS sequence"/>
</dbReference>
<evidence type="ECO:0000259" key="4">
    <source>
        <dbReference type="Pfam" id="PF09166"/>
    </source>
</evidence>
<keyword evidence="2" id="KW-0812">Transmembrane</keyword>
<gene>
    <name evidence="5" type="ORF">FQA47_024426</name>
</gene>
<name>A0A834F1C2_ORYME</name>
<dbReference type="PANTHER" id="PTHR43377:SF1">
    <property type="entry name" value="BILIVERDIN REDUCTASE A"/>
    <property type="match status" value="1"/>
</dbReference>
<evidence type="ECO:0000313" key="5">
    <source>
        <dbReference type="EMBL" id="KAF6714617.1"/>
    </source>
</evidence>
<dbReference type="PANTHER" id="PTHR43377">
    <property type="entry name" value="BILIVERDIN REDUCTASE A"/>
    <property type="match status" value="1"/>
</dbReference>
<evidence type="ECO:0000313" key="6">
    <source>
        <dbReference type="Proteomes" id="UP000646548"/>
    </source>
</evidence>
<evidence type="ECO:0000256" key="2">
    <source>
        <dbReference type="SAM" id="Phobius"/>
    </source>
</evidence>
<organism evidence="5 6">
    <name type="scientific">Oryzias melastigma</name>
    <name type="common">Marine medaka</name>
    <dbReference type="NCBI Taxonomy" id="30732"/>
    <lineage>
        <taxon>Eukaryota</taxon>
        <taxon>Metazoa</taxon>
        <taxon>Chordata</taxon>
        <taxon>Craniata</taxon>
        <taxon>Vertebrata</taxon>
        <taxon>Euteleostomi</taxon>
        <taxon>Actinopterygii</taxon>
        <taxon>Neopterygii</taxon>
        <taxon>Teleostei</taxon>
        <taxon>Neoteleostei</taxon>
        <taxon>Acanthomorphata</taxon>
        <taxon>Ovalentaria</taxon>
        <taxon>Atherinomorphae</taxon>
        <taxon>Beloniformes</taxon>
        <taxon>Adrianichthyidae</taxon>
        <taxon>Oryziinae</taxon>
        <taxon>Oryzias</taxon>
    </lineage>
</organism>
<dbReference type="GO" id="GO:0008270">
    <property type="term" value="F:zinc ion binding"/>
    <property type="evidence" value="ECO:0007669"/>
    <property type="project" value="InterPro"/>
</dbReference>
<protein>
    <submittedName>
        <fullName evidence="5">Biliverdin reductase A</fullName>
    </submittedName>
</protein>
<dbReference type="AlphaFoldDB" id="A0A834F1C2"/>
<dbReference type="InterPro" id="IPR036291">
    <property type="entry name" value="NAD(P)-bd_dom_sf"/>
</dbReference>
<dbReference type="InterPro" id="IPR000683">
    <property type="entry name" value="Gfo/Idh/MocA-like_OxRdtase_N"/>
</dbReference>
<feature type="domain" description="Biliverdin reductase catalytic" evidence="4">
    <location>
        <begin position="313"/>
        <end position="424"/>
    </location>
</feature>
<dbReference type="Gene3D" id="3.40.50.720">
    <property type="entry name" value="NAD(P)-binding Rossmann-like Domain"/>
    <property type="match status" value="1"/>
</dbReference>
<feature type="domain" description="Gfo/Idh/MocA-like oxidoreductase N-terminal" evidence="3">
    <location>
        <begin position="190"/>
        <end position="305"/>
    </location>
</feature>
<proteinExistence type="predicted"/>
<accession>A0A834F1C2</accession>
<dbReference type="InterPro" id="IPR015249">
    <property type="entry name" value="Biliverdin_Rdtase_cat"/>
</dbReference>
<reference evidence="5" key="1">
    <citation type="journal article" name="BMC Genomics">
        <title>Long-read sequencing and de novo genome assembly of marine medaka (Oryzias melastigma).</title>
        <authorList>
            <person name="Liang P."/>
            <person name="Saqib H.S.A."/>
            <person name="Ni X."/>
            <person name="Shen Y."/>
        </authorList>
    </citation>
    <scope>NUCLEOTIDE SEQUENCE</scope>
    <source>
        <strain evidence="5">Bigg-433</strain>
    </source>
</reference>
<comment type="caution">
    <text evidence="5">The sequence shown here is derived from an EMBL/GenBank/DDBJ whole genome shotgun (WGS) entry which is preliminary data.</text>
</comment>
<keyword evidence="2" id="KW-1133">Transmembrane helix</keyword>
<dbReference type="Gene3D" id="3.30.360.10">
    <property type="entry name" value="Dihydrodipicolinate Reductase, domain 2"/>
    <property type="match status" value="1"/>
</dbReference>
<evidence type="ECO:0000259" key="3">
    <source>
        <dbReference type="Pfam" id="PF01408"/>
    </source>
</evidence>
<dbReference type="Pfam" id="PF09166">
    <property type="entry name" value="Biliv-reduc_cat"/>
    <property type="match status" value="1"/>
</dbReference>
<evidence type="ECO:0000256" key="1">
    <source>
        <dbReference type="SAM" id="MobiDB-lite"/>
    </source>
</evidence>
<dbReference type="EMBL" id="WKFB01001214">
    <property type="protein sequence ID" value="KAF6714617.1"/>
    <property type="molecule type" value="Genomic_DNA"/>
</dbReference>
<dbReference type="GO" id="GO:0004074">
    <property type="term" value="F:biliverdin reductase [NAD(P)H] activity"/>
    <property type="evidence" value="ECO:0007669"/>
    <property type="project" value="InterPro"/>
</dbReference>
<feature type="region of interest" description="Disordered" evidence="1">
    <location>
        <begin position="1"/>
        <end position="55"/>
    </location>
</feature>
<dbReference type="GO" id="GO:0000166">
    <property type="term" value="F:nucleotide binding"/>
    <property type="evidence" value="ECO:0007669"/>
    <property type="project" value="InterPro"/>
</dbReference>
<dbReference type="SUPFAM" id="SSF55347">
    <property type="entry name" value="Glyceraldehyde-3-phosphate dehydrogenase-like, C-terminal domain"/>
    <property type="match status" value="1"/>
</dbReference>
<dbReference type="SUPFAM" id="SSF51735">
    <property type="entry name" value="NAD(P)-binding Rossmann-fold domains"/>
    <property type="match status" value="1"/>
</dbReference>
<dbReference type="Pfam" id="PF01408">
    <property type="entry name" value="GFO_IDH_MocA"/>
    <property type="match status" value="1"/>
</dbReference>
<sequence length="475" mass="52047">MAHERRGQETGGTEPPYVRSGLPPAADSGTAPPQTEGHVGTPVPGGVHAPSTSVAPCAPEVTARGYITRARDTTVTVFESSCIRAEPNRAETDNNSAARARAHASKFQPLKNQLTDFSKNEQRSLLKADNYKSLQGLFLVFGTDCVQIAAVKHYCCHGSAVFVHFEQSCMVRLVSMFPNRSFRSFVRMFGAVVVGIGTAGWVRIRDMLTPHPGSPAEKLAVRGFISRRNLDNQQGVSQISVEEAVSRDDIHAAFICTENEPMRTMTFLQAGKHVSVEYPMTMSHKAAVELWDLAQKKGVVLHEEHIELLTEDFKELKRAVEGKVLQEGTLHFTGGALKPGFGFPAFSGIARLTWLVELFGKLSVSAATLEEDSAKGYSKMTAKLLTSDNRPLTWVEERQTGLPRAKNINFVFDSCTLSEIPAAPRGAVGLFMQDLIHFSAKISDQVSPSQLQGEKERVLHCLELADQIQQLCQSL</sequence>
<feature type="transmembrane region" description="Helical" evidence="2">
    <location>
        <begin position="185"/>
        <end position="204"/>
    </location>
</feature>
<feature type="compositionally biased region" description="Low complexity" evidence="1">
    <location>
        <begin position="37"/>
        <end position="48"/>
    </location>
</feature>
<dbReference type="InterPro" id="IPR051450">
    <property type="entry name" value="Gfo/Idh/MocA_Oxidoreductases"/>
</dbReference>
<keyword evidence="2" id="KW-0472">Membrane</keyword>
<dbReference type="GO" id="GO:0042167">
    <property type="term" value="P:heme catabolic process"/>
    <property type="evidence" value="ECO:0007669"/>
    <property type="project" value="InterPro"/>
</dbReference>